<keyword evidence="2" id="KW-1185">Reference proteome</keyword>
<accession>A0ABM7NRD9</accession>
<reference evidence="1 2" key="1">
    <citation type="submission" date="2021-02" db="EMBL/GenBank/DDBJ databases">
        <title>Cotonvirus japonicus, which uses Golgi apparatus of host cells for its virion factory, phylogenetically links tailed tupanvirus and icosahedral mimivirus.</title>
        <authorList>
            <person name="Takahashi H."/>
            <person name="Fukaya S."/>
            <person name="Song C."/>
            <person name="Murata K."/>
            <person name="Takemura M."/>
        </authorList>
    </citation>
    <scope>NUCLEOTIDE SEQUENCE [LARGE SCALE GENOMIC DNA]</scope>
</reference>
<protein>
    <submittedName>
        <fullName evidence="1">Uncharacterized protein</fullName>
    </submittedName>
</protein>
<dbReference type="Proteomes" id="UP001321479">
    <property type="component" value="Segment"/>
</dbReference>
<proteinExistence type="predicted"/>
<evidence type="ECO:0000313" key="1">
    <source>
        <dbReference type="EMBL" id="BCS82720.1"/>
    </source>
</evidence>
<dbReference type="GeneID" id="80557925"/>
<name>A0ABM7NRD9_9VIRU</name>
<dbReference type="RefSeq" id="YP_010841328.1">
    <property type="nucleotide sequence ID" value="NC_079139.1"/>
</dbReference>
<dbReference type="EMBL" id="AP024483">
    <property type="protein sequence ID" value="BCS82720.1"/>
    <property type="molecule type" value="Genomic_DNA"/>
</dbReference>
<sequence length="203" mass="23428">MNASHKIIEKFSDFLIKSLDKYDSKYDYQFVDYVNCKTKIDIVCNRCVSKFTTTPLLHLNTTRGECPICGPGKKYNYLTTNKLIKILKANCGDYDYYDYSDIVYQNINIPVIIGCKICGYKFSASPKNLLKNPKCRVCYRGKKLLSDQVYINRAIKIHGSTRYNYSNINYHGLRRDITITCNKCSITFNINAQKHLNGKGCRC</sequence>
<evidence type="ECO:0000313" key="2">
    <source>
        <dbReference type="Proteomes" id="UP001321479"/>
    </source>
</evidence>
<organism evidence="1 2">
    <name type="scientific">Cotonvirus japonicus</name>
    <dbReference type="NCBI Taxonomy" id="2811091"/>
    <lineage>
        <taxon>Viruses</taxon>
        <taxon>Varidnaviria</taxon>
        <taxon>Bamfordvirae</taxon>
        <taxon>Nucleocytoviricota</taxon>
        <taxon>Megaviricetes</taxon>
        <taxon>Imitervirales</taxon>
        <taxon>Mimiviridae</taxon>
        <taxon>Megamimivirinae</taxon>
        <taxon>Cotonvirus</taxon>
        <taxon>Cotonvirus japonicum</taxon>
    </lineage>
</organism>